<protein>
    <recommendedName>
        <fullName evidence="6">SEP domain-containing protein</fullName>
    </recommendedName>
</protein>
<evidence type="ECO:0000256" key="1">
    <source>
        <dbReference type="SAM" id="MobiDB-lite"/>
    </source>
</evidence>
<organism evidence="4 5">
    <name type="scientific">Emiliania huxleyi (strain CCMP1516)</name>
    <dbReference type="NCBI Taxonomy" id="280463"/>
    <lineage>
        <taxon>Eukaryota</taxon>
        <taxon>Haptista</taxon>
        <taxon>Haptophyta</taxon>
        <taxon>Prymnesiophyceae</taxon>
        <taxon>Isochrysidales</taxon>
        <taxon>Noelaerhabdaceae</taxon>
        <taxon>Emiliania</taxon>
    </lineage>
</organism>
<dbReference type="STRING" id="2903.R1DKA9"/>
<dbReference type="GeneID" id="17260201"/>
<dbReference type="SUPFAM" id="SSF54236">
    <property type="entry name" value="Ubiquitin-like"/>
    <property type="match status" value="1"/>
</dbReference>
<dbReference type="Pfam" id="PF08059">
    <property type="entry name" value="SEP"/>
    <property type="match status" value="1"/>
</dbReference>
<reference evidence="5" key="1">
    <citation type="journal article" date="2013" name="Nature">
        <title>Pan genome of the phytoplankton Emiliania underpins its global distribution.</title>
        <authorList>
            <person name="Read B.A."/>
            <person name="Kegel J."/>
            <person name="Klute M.J."/>
            <person name="Kuo A."/>
            <person name="Lefebvre S.C."/>
            <person name="Maumus F."/>
            <person name="Mayer C."/>
            <person name="Miller J."/>
            <person name="Monier A."/>
            <person name="Salamov A."/>
            <person name="Young J."/>
            <person name="Aguilar M."/>
            <person name="Claverie J.M."/>
            <person name="Frickenhaus S."/>
            <person name="Gonzalez K."/>
            <person name="Herman E.K."/>
            <person name="Lin Y.C."/>
            <person name="Napier J."/>
            <person name="Ogata H."/>
            <person name="Sarno A.F."/>
            <person name="Shmutz J."/>
            <person name="Schroeder D."/>
            <person name="de Vargas C."/>
            <person name="Verret F."/>
            <person name="von Dassow P."/>
            <person name="Valentin K."/>
            <person name="Van de Peer Y."/>
            <person name="Wheeler G."/>
            <person name="Dacks J.B."/>
            <person name="Delwiche C.F."/>
            <person name="Dyhrman S.T."/>
            <person name="Glockner G."/>
            <person name="John U."/>
            <person name="Richards T."/>
            <person name="Worden A.Z."/>
            <person name="Zhang X."/>
            <person name="Grigoriev I.V."/>
            <person name="Allen A.E."/>
            <person name="Bidle K."/>
            <person name="Borodovsky M."/>
            <person name="Bowler C."/>
            <person name="Brownlee C."/>
            <person name="Cock J.M."/>
            <person name="Elias M."/>
            <person name="Gladyshev V.N."/>
            <person name="Groth M."/>
            <person name="Guda C."/>
            <person name="Hadaegh A."/>
            <person name="Iglesias-Rodriguez M.D."/>
            <person name="Jenkins J."/>
            <person name="Jones B.M."/>
            <person name="Lawson T."/>
            <person name="Leese F."/>
            <person name="Lindquist E."/>
            <person name="Lobanov A."/>
            <person name="Lomsadze A."/>
            <person name="Malik S.B."/>
            <person name="Marsh M.E."/>
            <person name="Mackinder L."/>
            <person name="Mock T."/>
            <person name="Mueller-Roeber B."/>
            <person name="Pagarete A."/>
            <person name="Parker M."/>
            <person name="Probert I."/>
            <person name="Quesneville H."/>
            <person name="Raines C."/>
            <person name="Rensing S.A."/>
            <person name="Riano-Pachon D.M."/>
            <person name="Richier S."/>
            <person name="Rokitta S."/>
            <person name="Shiraiwa Y."/>
            <person name="Soanes D.M."/>
            <person name="van der Giezen M."/>
            <person name="Wahlund T.M."/>
            <person name="Williams B."/>
            <person name="Wilson W."/>
            <person name="Wolfe G."/>
            <person name="Wurch L.L."/>
        </authorList>
    </citation>
    <scope>NUCLEOTIDE SEQUENCE</scope>
</reference>
<feature type="region of interest" description="Disordered" evidence="1">
    <location>
        <begin position="1"/>
        <end position="42"/>
    </location>
</feature>
<evidence type="ECO:0000259" key="3">
    <source>
        <dbReference type="PROSITE" id="PS51399"/>
    </source>
</evidence>
<dbReference type="GO" id="GO:0007030">
    <property type="term" value="P:Golgi organization"/>
    <property type="evidence" value="ECO:0007669"/>
    <property type="project" value="TreeGrafter"/>
</dbReference>
<feature type="compositionally biased region" description="Gly residues" evidence="1">
    <location>
        <begin position="27"/>
        <end position="37"/>
    </location>
</feature>
<dbReference type="SMART" id="SM00553">
    <property type="entry name" value="SEP"/>
    <property type="match status" value="1"/>
</dbReference>
<feature type="domain" description="SEP" evidence="3">
    <location>
        <begin position="95"/>
        <end position="159"/>
    </location>
</feature>
<dbReference type="eggNOG" id="KOG2086">
    <property type="taxonomic scope" value="Eukaryota"/>
</dbReference>
<evidence type="ECO:0008006" key="6">
    <source>
        <dbReference type="Google" id="ProtNLM"/>
    </source>
</evidence>
<dbReference type="OMA" id="SRCQRSC"/>
<dbReference type="GeneID" id="17281194"/>
<dbReference type="EnsemblProtists" id="EOD35923">
    <property type="protein sequence ID" value="EOD35923"/>
    <property type="gene ID" value="EMIHUDRAFT_429219"/>
</dbReference>
<dbReference type="GO" id="GO:0000045">
    <property type="term" value="P:autophagosome assembly"/>
    <property type="evidence" value="ECO:0007669"/>
    <property type="project" value="TreeGrafter"/>
</dbReference>
<dbReference type="AlphaFoldDB" id="A0A0D3IS25"/>
<feature type="region of interest" description="Disordered" evidence="1">
    <location>
        <begin position="151"/>
        <end position="192"/>
    </location>
</feature>
<dbReference type="Proteomes" id="UP000013827">
    <property type="component" value="Unassembled WGS sequence"/>
</dbReference>
<dbReference type="SMART" id="SM00166">
    <property type="entry name" value="UBX"/>
    <property type="match status" value="1"/>
</dbReference>
<dbReference type="CDD" id="cd01770">
    <property type="entry name" value="UBX_UBXN2"/>
    <property type="match status" value="1"/>
</dbReference>
<dbReference type="InterPro" id="IPR012989">
    <property type="entry name" value="SEP_domain"/>
</dbReference>
<dbReference type="PaxDb" id="2903-EOD14060"/>
<dbReference type="RefSeq" id="XP_005788352.1">
    <property type="nucleotide sequence ID" value="XM_005788295.1"/>
</dbReference>
<dbReference type="GO" id="GO:0005829">
    <property type="term" value="C:cytosol"/>
    <property type="evidence" value="ECO:0007669"/>
    <property type="project" value="TreeGrafter"/>
</dbReference>
<dbReference type="PANTHER" id="PTHR23333">
    <property type="entry name" value="UBX DOMAIN CONTAINING PROTEIN"/>
    <property type="match status" value="1"/>
</dbReference>
<dbReference type="GO" id="GO:0005634">
    <property type="term" value="C:nucleus"/>
    <property type="evidence" value="ECO:0007669"/>
    <property type="project" value="TreeGrafter"/>
</dbReference>
<dbReference type="GO" id="GO:0043161">
    <property type="term" value="P:proteasome-mediated ubiquitin-dependent protein catabolic process"/>
    <property type="evidence" value="ECO:0007669"/>
    <property type="project" value="TreeGrafter"/>
</dbReference>
<dbReference type="SUPFAM" id="SSF102848">
    <property type="entry name" value="NSFL1 (p97 ATPase) cofactor p47, SEP domain"/>
    <property type="match status" value="1"/>
</dbReference>
<evidence type="ECO:0000259" key="2">
    <source>
        <dbReference type="PROSITE" id="PS50033"/>
    </source>
</evidence>
<feature type="compositionally biased region" description="Basic and acidic residues" evidence="1">
    <location>
        <begin position="8"/>
        <end position="21"/>
    </location>
</feature>
<dbReference type="FunFam" id="3.30.420.210:FF:000002">
    <property type="entry name" value="UBX domain-containing protein 1"/>
    <property type="match status" value="1"/>
</dbReference>
<dbReference type="KEGG" id="ehx:EMIHUDRAFT_429219"/>
<feature type="domain" description="UBX" evidence="2">
    <location>
        <begin position="198"/>
        <end position="273"/>
    </location>
</feature>
<dbReference type="InterPro" id="IPR029071">
    <property type="entry name" value="Ubiquitin-like_domsf"/>
</dbReference>
<proteinExistence type="predicted"/>
<dbReference type="Gene3D" id="3.30.420.210">
    <property type="entry name" value="SEP domain"/>
    <property type="match status" value="1"/>
</dbReference>
<reference evidence="4" key="2">
    <citation type="submission" date="2024-10" db="UniProtKB">
        <authorList>
            <consortium name="EnsemblProtists"/>
        </authorList>
    </citation>
    <scope>IDENTIFICATION</scope>
</reference>
<evidence type="ECO:0000313" key="5">
    <source>
        <dbReference type="Proteomes" id="UP000013827"/>
    </source>
</evidence>
<dbReference type="PROSITE" id="PS51399">
    <property type="entry name" value="SEP"/>
    <property type="match status" value="1"/>
</dbReference>
<dbReference type="KEGG" id="ehx:EMIHUDRAFT_416309"/>
<sequence length="275" mass="28869">MPVVGLNDLKDEGTEKEDAERQAYYAGGQGRGGGGSGQEVLDPRDLMKRARDEMGAETEGEWRANQPSGAVAFAGAGQSLDGATSVPGAALPARPTEHTITFWSNGFSVDDGPLRDTSDPANASFMRDINEGRLPSELSAEEGAESDVHLIDKSGEPYKPPPATLKPFGGEGRTMRDEASSSSSAAPPPEAAELVLDESQPTTTLQVRLHDGSRKLVKANHSHTVAQLQAHVAALTPGVSFELRGGFPPKPLTPSADKTLKEAGLLSESIVQSTC</sequence>
<dbReference type="RefSeq" id="XP_005766489.1">
    <property type="nucleotide sequence ID" value="XM_005766432.1"/>
</dbReference>
<dbReference type="Pfam" id="PF00789">
    <property type="entry name" value="UBX"/>
    <property type="match status" value="1"/>
</dbReference>
<accession>A0A0D3IS25</accession>
<evidence type="ECO:0000313" key="4">
    <source>
        <dbReference type="EnsemblProtists" id="EOD14060"/>
    </source>
</evidence>
<name>A0A0D3IS25_EMIH1</name>
<dbReference type="GO" id="GO:0061025">
    <property type="term" value="P:membrane fusion"/>
    <property type="evidence" value="ECO:0007669"/>
    <property type="project" value="TreeGrafter"/>
</dbReference>
<dbReference type="Gene3D" id="3.10.20.90">
    <property type="entry name" value="Phosphatidylinositol 3-kinase Catalytic Subunit, Chain A, domain 1"/>
    <property type="match status" value="1"/>
</dbReference>
<dbReference type="PANTHER" id="PTHR23333:SF20">
    <property type="entry name" value="NSFL1 COFACTOR P47"/>
    <property type="match status" value="1"/>
</dbReference>
<dbReference type="GO" id="GO:0043130">
    <property type="term" value="F:ubiquitin binding"/>
    <property type="evidence" value="ECO:0007669"/>
    <property type="project" value="TreeGrafter"/>
</dbReference>
<dbReference type="GO" id="GO:0031468">
    <property type="term" value="P:nuclear membrane reassembly"/>
    <property type="evidence" value="ECO:0007669"/>
    <property type="project" value="TreeGrafter"/>
</dbReference>
<dbReference type="InterPro" id="IPR036241">
    <property type="entry name" value="NSFL1C_SEP_dom_sf"/>
</dbReference>
<dbReference type="InterPro" id="IPR001012">
    <property type="entry name" value="UBX_dom"/>
</dbReference>
<dbReference type="EnsemblProtists" id="EOD14060">
    <property type="protein sequence ID" value="EOD14060"/>
    <property type="gene ID" value="EMIHUDRAFT_416309"/>
</dbReference>
<dbReference type="PROSITE" id="PS50033">
    <property type="entry name" value="UBX"/>
    <property type="match status" value="1"/>
</dbReference>
<keyword evidence="5" id="KW-1185">Reference proteome</keyword>
<dbReference type="HOGENOM" id="CLU_029402_4_0_1"/>